<reference evidence="11" key="1">
    <citation type="journal article" date="2020" name="mSystems">
        <title>Genome- and Community-Level Interaction Insights into Carbon Utilization and Element Cycling Functions of Hydrothermarchaeota in Hydrothermal Sediment.</title>
        <authorList>
            <person name="Zhou Z."/>
            <person name="Liu Y."/>
            <person name="Xu W."/>
            <person name="Pan J."/>
            <person name="Luo Z.H."/>
            <person name="Li M."/>
        </authorList>
    </citation>
    <scope>NUCLEOTIDE SEQUENCE [LARGE SCALE GENOMIC DNA]</scope>
    <source>
        <strain evidence="11">SpSt-34</strain>
        <strain evidence="12">SpSt-69</strain>
    </source>
</reference>
<keyword evidence="7" id="KW-0869">Chloride channel</keyword>
<evidence type="ECO:0000256" key="6">
    <source>
        <dbReference type="ARBA" id="ARBA00023136"/>
    </source>
</evidence>
<comment type="caution">
    <text evidence="11">The sequence shown here is derived from an EMBL/GenBank/DDBJ whole genome shotgun (WGS) entry which is preliminary data.</text>
</comment>
<evidence type="ECO:0000313" key="12">
    <source>
        <dbReference type="EMBL" id="HGL17367.1"/>
    </source>
</evidence>
<evidence type="ECO:0000256" key="2">
    <source>
        <dbReference type="ARBA" id="ARBA00022448"/>
    </source>
</evidence>
<keyword evidence="9" id="KW-0407">Ion channel</keyword>
<keyword evidence="2" id="KW-0813">Transport</keyword>
<keyword evidence="4 10" id="KW-1133">Transmembrane helix</keyword>
<feature type="transmembrane region" description="Helical" evidence="10">
    <location>
        <begin position="160"/>
        <end position="185"/>
    </location>
</feature>
<dbReference type="InterPro" id="IPR050368">
    <property type="entry name" value="ClC-type_chloride_channel"/>
</dbReference>
<dbReference type="Gene3D" id="1.10.3080.10">
    <property type="entry name" value="Clc chloride channel"/>
    <property type="match status" value="1"/>
</dbReference>
<feature type="transmembrane region" description="Helical" evidence="10">
    <location>
        <begin position="65"/>
        <end position="86"/>
    </location>
</feature>
<dbReference type="GO" id="GO:0005254">
    <property type="term" value="F:chloride channel activity"/>
    <property type="evidence" value="ECO:0007669"/>
    <property type="project" value="UniProtKB-KW"/>
</dbReference>
<dbReference type="CDD" id="cd00400">
    <property type="entry name" value="Voltage_gated_ClC"/>
    <property type="match status" value="1"/>
</dbReference>
<evidence type="ECO:0000256" key="10">
    <source>
        <dbReference type="SAM" id="Phobius"/>
    </source>
</evidence>
<evidence type="ECO:0000313" key="11">
    <source>
        <dbReference type="EMBL" id="HEN27321.1"/>
    </source>
</evidence>
<dbReference type="EMBL" id="DSOL01000035">
    <property type="protein sequence ID" value="HEN27321.1"/>
    <property type="molecule type" value="Genomic_DNA"/>
</dbReference>
<feature type="transmembrane region" description="Helical" evidence="10">
    <location>
        <begin position="12"/>
        <end position="30"/>
    </location>
</feature>
<evidence type="ECO:0000256" key="9">
    <source>
        <dbReference type="ARBA" id="ARBA00023303"/>
    </source>
</evidence>
<dbReference type="PRINTS" id="PR00762">
    <property type="entry name" value="CLCHANNEL"/>
</dbReference>
<keyword evidence="6 10" id="KW-0472">Membrane</keyword>
<keyword evidence="5" id="KW-0406">Ion transport</keyword>
<feature type="transmembrane region" description="Helical" evidence="10">
    <location>
        <begin position="275"/>
        <end position="295"/>
    </location>
</feature>
<evidence type="ECO:0000256" key="5">
    <source>
        <dbReference type="ARBA" id="ARBA00023065"/>
    </source>
</evidence>
<dbReference type="AlphaFoldDB" id="A0A7C2K2V3"/>
<protein>
    <submittedName>
        <fullName evidence="11">Chloride channel protein</fullName>
    </submittedName>
</protein>
<dbReference type="EMBL" id="DTDJ01000025">
    <property type="protein sequence ID" value="HGL17367.1"/>
    <property type="molecule type" value="Genomic_DNA"/>
</dbReference>
<feature type="transmembrane region" description="Helical" evidence="10">
    <location>
        <begin position="407"/>
        <end position="428"/>
    </location>
</feature>
<comment type="subcellular location">
    <subcellularLocation>
        <location evidence="1">Membrane</location>
        <topology evidence="1">Multi-pass membrane protein</topology>
    </subcellularLocation>
</comment>
<dbReference type="PANTHER" id="PTHR43427">
    <property type="entry name" value="CHLORIDE CHANNEL PROTEIN CLC-E"/>
    <property type="match status" value="1"/>
</dbReference>
<organism evidence="11">
    <name type="scientific">candidate division WOR-3 bacterium</name>
    <dbReference type="NCBI Taxonomy" id="2052148"/>
    <lineage>
        <taxon>Bacteria</taxon>
        <taxon>Bacteria division WOR-3</taxon>
    </lineage>
</organism>
<feature type="transmembrane region" description="Helical" evidence="10">
    <location>
        <begin position="373"/>
        <end position="395"/>
    </location>
</feature>
<evidence type="ECO:0000256" key="7">
    <source>
        <dbReference type="ARBA" id="ARBA00023173"/>
    </source>
</evidence>
<name>A0A7C2K2V3_UNCW3</name>
<accession>A0A7C2K2V3</accession>
<keyword evidence="8" id="KW-0868">Chloride</keyword>
<dbReference type="Pfam" id="PF00654">
    <property type="entry name" value="Voltage_CLC"/>
    <property type="match status" value="1"/>
</dbReference>
<dbReference type="SUPFAM" id="SSF81340">
    <property type="entry name" value="Clc chloride channel"/>
    <property type="match status" value="1"/>
</dbReference>
<evidence type="ECO:0000256" key="1">
    <source>
        <dbReference type="ARBA" id="ARBA00004141"/>
    </source>
</evidence>
<feature type="transmembrane region" description="Helical" evidence="10">
    <location>
        <begin position="342"/>
        <end position="361"/>
    </location>
</feature>
<feature type="transmembrane region" description="Helical" evidence="10">
    <location>
        <begin position="197"/>
        <end position="215"/>
    </location>
</feature>
<proteinExistence type="predicted"/>
<evidence type="ECO:0000256" key="8">
    <source>
        <dbReference type="ARBA" id="ARBA00023214"/>
    </source>
</evidence>
<dbReference type="PANTHER" id="PTHR43427:SF6">
    <property type="entry name" value="CHLORIDE CHANNEL PROTEIN CLC-E"/>
    <property type="match status" value="1"/>
</dbReference>
<dbReference type="InterPro" id="IPR001807">
    <property type="entry name" value="ClC"/>
</dbReference>
<gene>
    <name evidence="11" type="ORF">ENQ77_01370</name>
    <name evidence="12" type="ORF">ENU66_03415</name>
</gene>
<dbReference type="InterPro" id="IPR014743">
    <property type="entry name" value="Cl-channel_core"/>
</dbReference>
<evidence type="ECO:0000256" key="4">
    <source>
        <dbReference type="ARBA" id="ARBA00022989"/>
    </source>
</evidence>
<evidence type="ECO:0000256" key="3">
    <source>
        <dbReference type="ARBA" id="ARBA00022692"/>
    </source>
</evidence>
<dbReference type="GO" id="GO:0034707">
    <property type="term" value="C:chloride channel complex"/>
    <property type="evidence" value="ECO:0007669"/>
    <property type="project" value="UniProtKB-KW"/>
</dbReference>
<sequence>MRKREIPAPYKYIVLGLLSGLSAGVGALVFDKLVDTSTKLFLENISRFNIKKPLEGPLIFGHERWYLILLVLVFGGILVGLIARFLTKEATGHGTDSIIKAYHAGEDIPIKVPLAKIVASAITLGTGGSAGKEGPMTQIGGGFSSFFARVFGFDEKDRKIALAAGLGAGVGAIFKVPIGGAILSAEILYKQDLETDVLYTSLVASATSFAIFGLFKGYQPIFMVPSFAFDPKLLPLFIIEGLLCGFLGVLFIKMFQSVDSFFKKLKVEEVLKPAIGGLIVGVLGIFFPHILGSGYERIQFLLLGVHESLNIPIPYWLLLFTLPFLKMLATSVTLGSGGSGGVFAPGMVIGGFIGAFLGYVFKTIMPGIVTSEVPFIVVGMTSFFGATGKISLSIIPMVIEMTANLHVVPYVMVSNVVATLITGTNTIYPSQKLRRGI</sequence>
<keyword evidence="3 10" id="KW-0812">Transmembrane</keyword>
<feature type="transmembrane region" description="Helical" evidence="10">
    <location>
        <begin position="236"/>
        <end position="255"/>
    </location>
</feature>